<comment type="caution">
    <text evidence="11">The sequence shown here is derived from an EMBL/GenBank/DDBJ whole genome shotgun (WGS) entry which is preliminary data.</text>
</comment>
<comment type="subcellular location">
    <subcellularLocation>
        <location evidence="2">Cytoplasm</location>
    </subcellularLocation>
</comment>
<evidence type="ECO:0000256" key="8">
    <source>
        <dbReference type="ARBA" id="ARBA00023264"/>
    </source>
</evidence>
<evidence type="ECO:0000256" key="1">
    <source>
        <dbReference type="ARBA" id="ARBA00001232"/>
    </source>
</evidence>
<dbReference type="SUPFAM" id="SSF53659">
    <property type="entry name" value="Isocitrate/Isopropylmalate dehydrogenase-like"/>
    <property type="match status" value="1"/>
</dbReference>
<protein>
    <recommendedName>
        <fullName evidence="9">phosphate acyltransferase</fullName>
        <ecNumber evidence="9">2.3.1.274</ecNumber>
    </recommendedName>
</protein>
<dbReference type="GO" id="GO:0005737">
    <property type="term" value="C:cytoplasm"/>
    <property type="evidence" value="ECO:0007669"/>
    <property type="project" value="UniProtKB-SubCell"/>
</dbReference>
<dbReference type="GO" id="GO:0006633">
    <property type="term" value="P:fatty acid biosynthetic process"/>
    <property type="evidence" value="ECO:0007669"/>
    <property type="project" value="InterPro"/>
</dbReference>
<dbReference type="EC" id="2.3.1.274" evidence="9"/>
<proteinExistence type="predicted"/>
<evidence type="ECO:0000256" key="7">
    <source>
        <dbReference type="ARBA" id="ARBA00023209"/>
    </source>
</evidence>
<evidence type="ECO:0000256" key="10">
    <source>
        <dbReference type="ARBA" id="ARBA00046608"/>
    </source>
</evidence>
<evidence type="ECO:0000256" key="3">
    <source>
        <dbReference type="ARBA" id="ARBA00022490"/>
    </source>
</evidence>
<evidence type="ECO:0000256" key="2">
    <source>
        <dbReference type="ARBA" id="ARBA00004496"/>
    </source>
</evidence>
<evidence type="ECO:0000313" key="11">
    <source>
        <dbReference type="EMBL" id="GAI24223.1"/>
    </source>
</evidence>
<organism evidence="11">
    <name type="scientific">marine sediment metagenome</name>
    <dbReference type="NCBI Taxonomy" id="412755"/>
    <lineage>
        <taxon>unclassified sequences</taxon>
        <taxon>metagenomes</taxon>
        <taxon>ecological metagenomes</taxon>
    </lineage>
</organism>
<dbReference type="GO" id="GO:0008654">
    <property type="term" value="P:phospholipid biosynthetic process"/>
    <property type="evidence" value="ECO:0007669"/>
    <property type="project" value="UniProtKB-KW"/>
</dbReference>
<keyword evidence="8" id="KW-1208">Phospholipid metabolism</keyword>
<evidence type="ECO:0000256" key="9">
    <source>
        <dbReference type="ARBA" id="ARBA00024069"/>
    </source>
</evidence>
<evidence type="ECO:0000256" key="4">
    <source>
        <dbReference type="ARBA" id="ARBA00022516"/>
    </source>
</evidence>
<dbReference type="EMBL" id="BARV01013588">
    <property type="protein sequence ID" value="GAI24223.1"/>
    <property type="molecule type" value="Genomic_DNA"/>
</dbReference>
<dbReference type="AlphaFoldDB" id="X1LYP9"/>
<dbReference type="GO" id="GO:0043811">
    <property type="term" value="F:phosphate:acyl-[acyl carrier protein] acyltransferase activity"/>
    <property type="evidence" value="ECO:0007669"/>
    <property type="project" value="UniProtKB-EC"/>
</dbReference>
<keyword evidence="6" id="KW-0443">Lipid metabolism</keyword>
<dbReference type="InterPro" id="IPR012281">
    <property type="entry name" value="Phospholipid_synth_PlsX-like"/>
</dbReference>
<comment type="catalytic activity">
    <reaction evidence="1">
        <text>a fatty acyl-[ACP] + phosphate = an acyl phosphate + holo-[ACP]</text>
        <dbReference type="Rhea" id="RHEA:42292"/>
        <dbReference type="Rhea" id="RHEA-COMP:9685"/>
        <dbReference type="Rhea" id="RHEA-COMP:14125"/>
        <dbReference type="ChEBI" id="CHEBI:43474"/>
        <dbReference type="ChEBI" id="CHEBI:59918"/>
        <dbReference type="ChEBI" id="CHEBI:64479"/>
        <dbReference type="ChEBI" id="CHEBI:138651"/>
        <dbReference type="EC" id="2.3.1.274"/>
    </reaction>
</comment>
<evidence type="ECO:0000256" key="5">
    <source>
        <dbReference type="ARBA" id="ARBA00022679"/>
    </source>
</evidence>
<keyword evidence="7" id="KW-0594">Phospholipid biosynthesis</keyword>
<dbReference type="Pfam" id="PF02504">
    <property type="entry name" value="FA_synthesis"/>
    <property type="match status" value="1"/>
</dbReference>
<dbReference type="PANTHER" id="PTHR30100:SF1">
    <property type="entry name" value="PHOSPHATE ACYLTRANSFERASE"/>
    <property type="match status" value="1"/>
</dbReference>
<keyword evidence="5" id="KW-0808">Transferase</keyword>
<keyword evidence="4" id="KW-0444">Lipid biosynthesis</keyword>
<comment type="subunit">
    <text evidence="10">Homodimer. Probably interacts with PlsY.</text>
</comment>
<reference evidence="11" key="1">
    <citation type="journal article" date="2014" name="Front. Microbiol.">
        <title>High frequency of phylogenetically diverse reductive dehalogenase-homologous genes in deep subseafloor sedimentary metagenomes.</title>
        <authorList>
            <person name="Kawai M."/>
            <person name="Futagami T."/>
            <person name="Toyoda A."/>
            <person name="Takaki Y."/>
            <person name="Nishi S."/>
            <person name="Hori S."/>
            <person name="Arai W."/>
            <person name="Tsubouchi T."/>
            <person name="Morono Y."/>
            <person name="Uchiyama I."/>
            <person name="Ito T."/>
            <person name="Fujiyama A."/>
            <person name="Inagaki F."/>
            <person name="Takami H."/>
        </authorList>
    </citation>
    <scope>NUCLEOTIDE SEQUENCE</scope>
    <source>
        <strain evidence="11">Expedition CK06-06</strain>
    </source>
</reference>
<gene>
    <name evidence="11" type="ORF">S06H3_24434</name>
</gene>
<keyword evidence="3" id="KW-0963">Cytoplasm</keyword>
<sequence length="137" mass="14527">HYVKAADFIKEEEHPALAVRRKPNSSIAIATKMVKTGEADGLLGATATGALVTSAMQFLGMIDGIQRPVIGGVLSSVAPKTAIFDLGVNVDCKPRHLLTFAIIGTVYAKIFLNIANPTVALLNIGKEEDKGSQLVRE</sequence>
<dbReference type="PANTHER" id="PTHR30100">
    <property type="entry name" value="FATTY ACID/PHOSPHOLIPID SYNTHESIS PROTEIN PLSX"/>
    <property type="match status" value="1"/>
</dbReference>
<accession>X1LYP9</accession>
<feature type="non-terminal residue" evidence="11">
    <location>
        <position position="137"/>
    </location>
</feature>
<name>X1LYP9_9ZZZZ</name>
<feature type="non-terminal residue" evidence="11">
    <location>
        <position position="1"/>
    </location>
</feature>
<dbReference type="Gene3D" id="3.40.718.10">
    <property type="entry name" value="Isopropylmalate Dehydrogenase"/>
    <property type="match status" value="1"/>
</dbReference>
<evidence type="ECO:0000256" key="6">
    <source>
        <dbReference type="ARBA" id="ARBA00023098"/>
    </source>
</evidence>
<dbReference type="InterPro" id="IPR003664">
    <property type="entry name" value="FA_synthesis"/>
</dbReference>